<protein>
    <recommendedName>
        <fullName evidence="4">Alternate-type signal peptide domain-containing protein</fullName>
    </recommendedName>
</protein>
<comment type="caution">
    <text evidence="2">The sequence shown here is derived from an EMBL/GenBank/DDBJ whole genome shotgun (WGS) entry which is preliminary data.</text>
</comment>
<evidence type="ECO:0008006" key="4">
    <source>
        <dbReference type="Google" id="ProtNLM"/>
    </source>
</evidence>
<dbReference type="NCBIfam" id="TIGR04089">
    <property type="entry name" value="exp_by_SipW_III"/>
    <property type="match status" value="1"/>
</dbReference>
<sequence>MQKTTKAAAAAGAAALLLAGGAGTMAVWNDSATLGGGQGIQTGELSITENATADSGWYWGTSAVAGQEITDISTVRLAPGDSVTYKGSYDLVVNGDNLAAKVDVDGGAIDNDLGGKLTVSPIGQGSLTDITADQTVEAGATITFDPSATAGMNETINLTGITVTLEQTVPAANPAP</sequence>
<evidence type="ECO:0000313" key="2">
    <source>
        <dbReference type="EMBL" id="GAA4806071.1"/>
    </source>
</evidence>
<keyword evidence="1" id="KW-0732">Signal</keyword>
<organism evidence="2 3">
    <name type="scientific">Tomitella cavernea</name>
    <dbReference type="NCBI Taxonomy" id="1387982"/>
    <lineage>
        <taxon>Bacteria</taxon>
        <taxon>Bacillati</taxon>
        <taxon>Actinomycetota</taxon>
        <taxon>Actinomycetes</taxon>
        <taxon>Mycobacteriales</taxon>
        <taxon>Tomitella</taxon>
    </lineage>
</organism>
<evidence type="ECO:0000313" key="3">
    <source>
        <dbReference type="Proteomes" id="UP001500839"/>
    </source>
</evidence>
<dbReference type="EMBL" id="BAABKQ010000001">
    <property type="protein sequence ID" value="GAA4806071.1"/>
    <property type="molecule type" value="Genomic_DNA"/>
</dbReference>
<evidence type="ECO:0000256" key="1">
    <source>
        <dbReference type="SAM" id="SignalP"/>
    </source>
</evidence>
<dbReference type="RefSeq" id="WP_200172123.1">
    <property type="nucleotide sequence ID" value="NZ_BAABKQ010000001.1"/>
</dbReference>
<dbReference type="Proteomes" id="UP001500839">
    <property type="component" value="Unassembled WGS sequence"/>
</dbReference>
<keyword evidence="3" id="KW-1185">Reference proteome</keyword>
<accession>A0ABP9C7Y4</accession>
<gene>
    <name evidence="2" type="ORF">GCM10023353_06430</name>
</gene>
<feature type="chain" id="PRO_5046421386" description="Alternate-type signal peptide domain-containing protein" evidence="1">
    <location>
        <begin position="27"/>
        <end position="176"/>
    </location>
</feature>
<dbReference type="InterPro" id="IPR024006">
    <property type="entry name" value="Alt_signal_exp_actinobact"/>
</dbReference>
<reference evidence="3" key="1">
    <citation type="journal article" date="2019" name="Int. J. Syst. Evol. Microbiol.">
        <title>The Global Catalogue of Microorganisms (GCM) 10K type strain sequencing project: providing services to taxonomists for standard genome sequencing and annotation.</title>
        <authorList>
            <consortium name="The Broad Institute Genomics Platform"/>
            <consortium name="The Broad Institute Genome Sequencing Center for Infectious Disease"/>
            <person name="Wu L."/>
            <person name="Ma J."/>
        </authorList>
    </citation>
    <scope>NUCLEOTIDE SEQUENCE [LARGE SCALE GENOMIC DNA]</scope>
    <source>
        <strain evidence="3">JCM 18542</strain>
    </source>
</reference>
<proteinExistence type="predicted"/>
<feature type="signal peptide" evidence="1">
    <location>
        <begin position="1"/>
        <end position="26"/>
    </location>
</feature>
<name>A0ABP9C7Y4_9ACTN</name>